<keyword evidence="3" id="KW-1185">Reference proteome</keyword>
<dbReference type="InterPro" id="IPR046537">
    <property type="entry name" value="DUF6602"/>
</dbReference>
<dbReference type="Pfam" id="PF20247">
    <property type="entry name" value="DUF6602"/>
    <property type="match status" value="1"/>
</dbReference>
<feature type="domain" description="DUF6602" evidence="1">
    <location>
        <begin position="24"/>
        <end position="125"/>
    </location>
</feature>
<evidence type="ECO:0000259" key="1">
    <source>
        <dbReference type="Pfam" id="PF20247"/>
    </source>
</evidence>
<dbReference type="CDD" id="cd21173">
    <property type="entry name" value="NucC-like"/>
    <property type="match status" value="1"/>
</dbReference>
<evidence type="ECO:0000313" key="3">
    <source>
        <dbReference type="Proteomes" id="UP000199702"/>
    </source>
</evidence>
<protein>
    <recommendedName>
        <fullName evidence="1">DUF6602 domain-containing protein</fullName>
    </recommendedName>
</protein>
<accession>A0A1H6UGR1</accession>
<dbReference type="PANTHER" id="PTHR37103">
    <property type="entry name" value="PUTATIVE-RELATED"/>
    <property type="match status" value="1"/>
</dbReference>
<gene>
    <name evidence="2" type="ORF">SAMN05660918_1909</name>
</gene>
<evidence type="ECO:0000313" key="2">
    <source>
        <dbReference type="EMBL" id="SEI91583.1"/>
    </source>
</evidence>
<dbReference type="RefSeq" id="WP_091312204.1">
    <property type="nucleotide sequence ID" value="NZ_CBCSJU010000004.1"/>
</dbReference>
<organism evidence="2 3">
    <name type="scientific">Flavobacterium terrigena</name>
    <dbReference type="NCBI Taxonomy" id="402734"/>
    <lineage>
        <taxon>Bacteria</taxon>
        <taxon>Pseudomonadati</taxon>
        <taxon>Bacteroidota</taxon>
        <taxon>Flavobacteriia</taxon>
        <taxon>Flavobacteriales</taxon>
        <taxon>Flavobacteriaceae</taxon>
        <taxon>Flavobacterium</taxon>
    </lineage>
</organism>
<reference evidence="3" key="1">
    <citation type="submission" date="2016-10" db="EMBL/GenBank/DDBJ databases">
        <authorList>
            <person name="Varghese N."/>
            <person name="Submissions S."/>
        </authorList>
    </citation>
    <scope>NUCLEOTIDE SEQUENCE [LARGE SCALE GENOMIC DNA]</scope>
    <source>
        <strain evidence="3">DSM 17934</strain>
    </source>
</reference>
<dbReference type="STRING" id="402734.SAMN05660918_1909"/>
<sequence>MNTVEFHKTTTKELLAIKDRVRLLISHWGEDGNYQEAVLKTIIKRFLPKNYSIASGFVIKQNQERGSHEPSKQIDILIYNNNFPVLFSEGDFVIVSADSVEAIIEVKANLKNQNPEKVIRKANEIGQFIFNAKSNHLKPLFNGIFSYVGHERLRVLDSENLRIKIRNANNTINEDERSHLFKVNHISFNKDIFYKFWNTRDNDRNGYLYDIEDLSFSFFISNLISHLNEESVMFNNQLWFPIDKEQRSQII</sequence>
<proteinExistence type="predicted"/>
<dbReference type="EMBL" id="FNYA01000004">
    <property type="protein sequence ID" value="SEI91583.1"/>
    <property type="molecule type" value="Genomic_DNA"/>
</dbReference>
<dbReference type="AlphaFoldDB" id="A0A1H6UGR1"/>
<dbReference type="Proteomes" id="UP000199702">
    <property type="component" value="Unassembled WGS sequence"/>
</dbReference>
<name>A0A1H6UGR1_9FLAO</name>
<dbReference type="OrthoDB" id="1494246at2"/>
<dbReference type="PANTHER" id="PTHR37103:SF1">
    <property type="entry name" value="DUF6602 DOMAIN-CONTAINING PROTEIN"/>
    <property type="match status" value="1"/>
</dbReference>